<evidence type="ECO:0000313" key="5">
    <source>
        <dbReference type="Proteomes" id="UP000321261"/>
    </source>
</evidence>
<keyword evidence="5" id="KW-1185">Reference proteome</keyword>
<dbReference type="AlphaFoldDB" id="A0A561SWE9"/>
<keyword evidence="2" id="KW-0732">Signal</keyword>
<feature type="chain" id="PRO_5022117287" evidence="2">
    <location>
        <begin position="25"/>
        <end position="359"/>
    </location>
</feature>
<evidence type="ECO:0000313" key="4">
    <source>
        <dbReference type="EMBL" id="TWF79185.1"/>
    </source>
</evidence>
<dbReference type="InterPro" id="IPR006626">
    <property type="entry name" value="PbH1"/>
</dbReference>
<gene>
    <name evidence="4" type="ORF">FHX44_115113</name>
</gene>
<reference evidence="4 5" key="1">
    <citation type="submission" date="2019-06" db="EMBL/GenBank/DDBJ databases">
        <title>Sequencing the genomes of 1000 actinobacteria strains.</title>
        <authorList>
            <person name="Klenk H.-P."/>
        </authorList>
    </citation>
    <scope>NUCLEOTIDE SEQUENCE [LARGE SCALE GENOMIC DNA]</scope>
    <source>
        <strain evidence="4 5">DSM 45671</strain>
    </source>
</reference>
<evidence type="ECO:0000256" key="1">
    <source>
        <dbReference type="SAM" id="MobiDB-lite"/>
    </source>
</evidence>
<dbReference type="InterPro" id="IPR011459">
    <property type="entry name" value="DUF1565"/>
</dbReference>
<sequence>MTRIGAIALVALCGVLAGPTTVMADAPGTYQVDPALGDDGTGTGSVAAPFRTIARALAAAQPGETVVLRPGTYDEHVVTVRPGVTVTGPRSAVLRGADTSQRVFEVQHDDTTLRGFTIDGKVCDALVKECFRGRAIWVQSTVAHRGLSGTTIDGMLLANLGGECVRMKYFTTGSLVTRNTIGPCGMWDFTVPNTGTGQNGEGVYIGTAPEQLDRNPTPEPDGSNGNAVHGNAIDTRAGECVDIKEAARDNDVAHNLCTGQGPRNGNSGAMDSRGPSNTFRFNVIHHNAAAGVRIGGDRPGDAVGNDVLHNVITDNARGGIKVQEFGPHGTICGNLMRGNVGGDAVGTFKDTIGDPRAPC</sequence>
<protein>
    <submittedName>
        <fullName evidence="4">Uncharacterized protein DUF1565</fullName>
    </submittedName>
</protein>
<name>A0A561SWE9_9PSEU</name>
<comment type="caution">
    <text evidence="4">The sequence shown here is derived from an EMBL/GenBank/DDBJ whole genome shotgun (WGS) entry which is preliminary data.</text>
</comment>
<dbReference type="InterPro" id="IPR012334">
    <property type="entry name" value="Pectin_lyas_fold"/>
</dbReference>
<evidence type="ECO:0000256" key="2">
    <source>
        <dbReference type="SAM" id="SignalP"/>
    </source>
</evidence>
<dbReference type="Proteomes" id="UP000321261">
    <property type="component" value="Unassembled WGS sequence"/>
</dbReference>
<proteinExistence type="predicted"/>
<accession>A0A561SWE9</accession>
<evidence type="ECO:0000259" key="3">
    <source>
        <dbReference type="Pfam" id="PF07602"/>
    </source>
</evidence>
<dbReference type="EMBL" id="VIWU01000001">
    <property type="protein sequence ID" value="TWF79185.1"/>
    <property type="molecule type" value="Genomic_DNA"/>
</dbReference>
<feature type="region of interest" description="Disordered" evidence="1">
    <location>
        <begin position="212"/>
        <end position="231"/>
    </location>
</feature>
<organism evidence="4 5">
    <name type="scientific">Pseudonocardia hierapolitana</name>
    <dbReference type="NCBI Taxonomy" id="1128676"/>
    <lineage>
        <taxon>Bacteria</taxon>
        <taxon>Bacillati</taxon>
        <taxon>Actinomycetota</taxon>
        <taxon>Actinomycetes</taxon>
        <taxon>Pseudonocardiales</taxon>
        <taxon>Pseudonocardiaceae</taxon>
        <taxon>Pseudonocardia</taxon>
    </lineage>
</organism>
<feature type="domain" description="DUF1565" evidence="3">
    <location>
        <begin position="37"/>
        <end position="77"/>
    </location>
</feature>
<dbReference type="Gene3D" id="2.160.20.10">
    <property type="entry name" value="Single-stranded right-handed beta-helix, Pectin lyase-like"/>
    <property type="match status" value="1"/>
</dbReference>
<dbReference type="SMART" id="SM00710">
    <property type="entry name" value="PbH1"/>
    <property type="match status" value="6"/>
</dbReference>
<feature type="signal peptide" evidence="2">
    <location>
        <begin position="1"/>
        <end position="24"/>
    </location>
</feature>
<dbReference type="SUPFAM" id="SSF51126">
    <property type="entry name" value="Pectin lyase-like"/>
    <property type="match status" value="1"/>
</dbReference>
<dbReference type="InterPro" id="IPR011050">
    <property type="entry name" value="Pectin_lyase_fold/virulence"/>
</dbReference>
<dbReference type="Pfam" id="PF07602">
    <property type="entry name" value="DUF1565"/>
    <property type="match status" value="1"/>
</dbReference>
<dbReference type="OrthoDB" id="9762467at2"/>
<dbReference type="RefSeq" id="WP_147258071.1">
    <property type="nucleotide sequence ID" value="NZ_VIWU01000001.1"/>
</dbReference>